<dbReference type="PANTHER" id="PTHR38134:SF2">
    <property type="entry name" value="GALACTOKINASE"/>
    <property type="match status" value="1"/>
</dbReference>
<dbReference type="EMBL" id="CAJVPJ010001862">
    <property type="protein sequence ID" value="CAG8605994.1"/>
    <property type="molecule type" value="Genomic_DNA"/>
</dbReference>
<proteinExistence type="predicted"/>
<dbReference type="SUPFAM" id="SSF53756">
    <property type="entry name" value="UDP-Glycosyltransferase/glycogen phosphorylase"/>
    <property type="match status" value="1"/>
</dbReference>
<comment type="caution">
    <text evidence="1">The sequence shown here is derived from an EMBL/GenBank/DDBJ whole genome shotgun (WGS) entry which is preliminary data.</text>
</comment>
<evidence type="ECO:0000313" key="2">
    <source>
        <dbReference type="Proteomes" id="UP000789572"/>
    </source>
</evidence>
<sequence>MSPSKGNEEKSYVFCYYVSGHGFGHATRVVQIASEILSLSRSHTTYIISNAPRFIFQSAIDLGAQYRHALIDAGVQQPLPYTVDRERTIKDLTEFLEKREEMLEIEVNWLKEVKADMVLSDAPFLPCAAAAAAGIPSSIVSNFTFDAVYHGLCEGDELDMTIRSLVERVIADYKNSELLIRLPGYIPLPAFPGTQLFPNDRILFEKRARNKKGKVDKNGVRTGKVGTNGVIIHDRKSSILSPRRTTRSFKKSATSLNIRRVVDVPLVVRKYKKSREDVLRGLNIPREIFETHKVLLVSFGGQKVANNKEWGEPLPDGWIAIVCGAWSSDGKTLPDRFYKCPVDAYFPDLTNAASVVMGKLGYGTCSECIGHSKPFIYVSRPQFIEEMGLKQLMLTHGSCVEIPKEHFETGRWQSYILKASTLSGRCEDEKKVLNHDGGKVTANLLEKFLDDRTHSIKLKS</sequence>
<evidence type="ECO:0000313" key="1">
    <source>
        <dbReference type="EMBL" id="CAG8605994.1"/>
    </source>
</evidence>
<reference evidence="1" key="1">
    <citation type="submission" date="2021-06" db="EMBL/GenBank/DDBJ databases">
        <authorList>
            <person name="Kallberg Y."/>
            <person name="Tangrot J."/>
            <person name="Rosling A."/>
        </authorList>
    </citation>
    <scope>NUCLEOTIDE SEQUENCE</scope>
    <source>
        <strain evidence="1">IA702</strain>
    </source>
</reference>
<name>A0A9N9GGD9_9GLOM</name>
<dbReference type="OrthoDB" id="1684102at2759"/>
<gene>
    <name evidence="1" type="ORF">POCULU_LOCUS7711</name>
</gene>
<keyword evidence="2" id="KW-1185">Reference proteome</keyword>
<dbReference type="Proteomes" id="UP000789572">
    <property type="component" value="Unassembled WGS sequence"/>
</dbReference>
<dbReference type="AlphaFoldDB" id="A0A9N9GGD9"/>
<protein>
    <submittedName>
        <fullName evidence="1">10274_t:CDS:1</fullName>
    </submittedName>
</protein>
<dbReference type="InterPro" id="IPR053205">
    <property type="entry name" value="GHMP_kinase_L-arabinokinase"/>
</dbReference>
<dbReference type="PANTHER" id="PTHR38134">
    <property type="entry name" value="SLR1395 PROTEIN"/>
    <property type="match status" value="1"/>
</dbReference>
<accession>A0A9N9GGD9</accession>
<organism evidence="1 2">
    <name type="scientific">Paraglomus occultum</name>
    <dbReference type="NCBI Taxonomy" id="144539"/>
    <lineage>
        <taxon>Eukaryota</taxon>
        <taxon>Fungi</taxon>
        <taxon>Fungi incertae sedis</taxon>
        <taxon>Mucoromycota</taxon>
        <taxon>Glomeromycotina</taxon>
        <taxon>Glomeromycetes</taxon>
        <taxon>Paraglomerales</taxon>
        <taxon>Paraglomeraceae</taxon>
        <taxon>Paraglomus</taxon>
    </lineage>
</organism>